<dbReference type="AlphaFoldDB" id="A0AAV7SD95"/>
<keyword evidence="2" id="KW-0472">Membrane</keyword>
<feature type="transmembrane region" description="Helical" evidence="2">
    <location>
        <begin position="56"/>
        <end position="73"/>
    </location>
</feature>
<dbReference type="EMBL" id="JANPWB010000008">
    <property type="protein sequence ID" value="KAJ1162137.1"/>
    <property type="molecule type" value="Genomic_DNA"/>
</dbReference>
<comment type="caution">
    <text evidence="3">The sequence shown here is derived from an EMBL/GenBank/DDBJ whole genome shotgun (WGS) entry which is preliminary data.</text>
</comment>
<dbReference type="PANTHER" id="PTHR21734:SF11">
    <property type="entry name" value="INHIBITOR OF NUCLEAR FACTOR KAPPA-B KINASE-INTERACTING PROTEIN"/>
    <property type="match status" value="1"/>
</dbReference>
<keyword evidence="4" id="KW-1185">Reference proteome</keyword>
<evidence type="ECO:0000256" key="2">
    <source>
        <dbReference type="SAM" id="Phobius"/>
    </source>
</evidence>
<organism evidence="3 4">
    <name type="scientific">Pleurodeles waltl</name>
    <name type="common">Iberian ribbed newt</name>
    <dbReference type="NCBI Taxonomy" id="8319"/>
    <lineage>
        <taxon>Eukaryota</taxon>
        <taxon>Metazoa</taxon>
        <taxon>Chordata</taxon>
        <taxon>Craniata</taxon>
        <taxon>Vertebrata</taxon>
        <taxon>Euteleostomi</taxon>
        <taxon>Amphibia</taxon>
        <taxon>Batrachia</taxon>
        <taxon>Caudata</taxon>
        <taxon>Salamandroidea</taxon>
        <taxon>Salamandridae</taxon>
        <taxon>Pleurodelinae</taxon>
        <taxon>Pleurodeles</taxon>
    </lineage>
</organism>
<reference evidence="3" key="1">
    <citation type="journal article" date="2022" name="bioRxiv">
        <title>Sequencing and chromosome-scale assembly of the giantPleurodeles waltlgenome.</title>
        <authorList>
            <person name="Brown T."/>
            <person name="Elewa A."/>
            <person name="Iarovenko S."/>
            <person name="Subramanian E."/>
            <person name="Araus A.J."/>
            <person name="Petzold A."/>
            <person name="Susuki M."/>
            <person name="Suzuki K.-i.T."/>
            <person name="Hayashi T."/>
            <person name="Toyoda A."/>
            <person name="Oliveira C."/>
            <person name="Osipova E."/>
            <person name="Leigh N.D."/>
            <person name="Simon A."/>
            <person name="Yun M.H."/>
        </authorList>
    </citation>
    <scope>NUCLEOTIDE SEQUENCE</scope>
    <source>
        <strain evidence="3">20211129_DDA</strain>
        <tissue evidence="3">Liver</tissue>
    </source>
</reference>
<evidence type="ECO:0000256" key="1">
    <source>
        <dbReference type="SAM" id="MobiDB-lite"/>
    </source>
</evidence>
<keyword evidence="2" id="KW-1133">Transmembrane helix</keyword>
<keyword evidence="2" id="KW-0812">Transmembrane</keyword>
<dbReference type="Proteomes" id="UP001066276">
    <property type="component" value="Chromosome 4_2"/>
</dbReference>
<feature type="region of interest" description="Disordered" evidence="1">
    <location>
        <begin position="1"/>
        <end position="37"/>
    </location>
</feature>
<evidence type="ECO:0000313" key="3">
    <source>
        <dbReference type="EMBL" id="KAJ1162137.1"/>
    </source>
</evidence>
<feature type="compositionally biased region" description="Basic residues" evidence="1">
    <location>
        <begin position="1"/>
        <end position="12"/>
    </location>
</feature>
<evidence type="ECO:0000313" key="4">
    <source>
        <dbReference type="Proteomes" id="UP001066276"/>
    </source>
</evidence>
<feature type="compositionally biased region" description="Basic and acidic residues" evidence="1">
    <location>
        <begin position="16"/>
        <end position="36"/>
    </location>
</feature>
<evidence type="ECO:0008006" key="5">
    <source>
        <dbReference type="Google" id="ProtNLM"/>
    </source>
</evidence>
<dbReference type="InterPro" id="IPR024152">
    <property type="entry name" value="Inh_kappa-B_kinase-int"/>
</dbReference>
<sequence length="386" mass="43538">MSNAVKQRKKALASKSSEEAKAEQDRGAAKAEKEKCPPVPVKPTEPLKLCPEPRTVLCLLSLSVCLASCWFVFQQSVARADVEKRFRLLEIKTSELEALEDKIGLLSAKLQTSDGVLQETIPVISVVARLEEDVSSLRGIVHNHQDSENLLTQKVQDMNEKFQNVTDLWKVSFDKMTKLVDILKSEAKTIHNQVKSHINTAEKGIKLLSERLNELEDSTIRNTRALKRQEDDEIVHIEQQLESNGKTIEKLEVEQSVLVAKNTELSQNIQDYEPKLEECRSNLPIIETAVRTVLKVSKELIGIEKKMEDLTMQTFNMEDNMLKAVSEIYGIQKVLEGMQYDNSILKMQSELGVLKTRVQEYALSSSTKGASLAENKSEVEETLDEN</sequence>
<name>A0AAV7SD95_PLEWA</name>
<proteinExistence type="predicted"/>
<gene>
    <name evidence="3" type="ORF">NDU88_002613</name>
</gene>
<accession>A0AAV7SD95</accession>
<protein>
    <recommendedName>
        <fullName evidence="5">Inhibitor of nuclear factor kappa-B kinase-interacting protein</fullName>
    </recommendedName>
</protein>
<dbReference type="PANTHER" id="PTHR21734">
    <property type="entry name" value="INHIBITOR OF NUCLEAR FACTOR KAPPA-B KINASE-INTERACTING PROTEIN"/>
    <property type="match status" value="1"/>
</dbReference>